<keyword evidence="3" id="KW-1185">Reference proteome</keyword>
<reference evidence="2 3" key="1">
    <citation type="submission" date="2019-10" db="EMBL/GenBank/DDBJ databases">
        <title>Prolixibacter strains distinguished by the presence of nitrate reductase genes were adept at nitrate-dependent anaerobic corrosion of metallic iron and carbon steel.</title>
        <authorList>
            <person name="Iino T."/>
            <person name="Shono N."/>
            <person name="Ito K."/>
            <person name="Nakamura R."/>
            <person name="Sueoka K."/>
            <person name="Harayama S."/>
            <person name="Ohkuma M."/>
        </authorList>
    </citation>
    <scope>NUCLEOTIDE SEQUENCE [LARGE SCALE GENOMIC DNA]</scope>
    <source>
        <strain evidence="2 3">JCM 13498</strain>
    </source>
</reference>
<proteinExistence type="predicted"/>
<comment type="caution">
    <text evidence="2">The sequence shown here is derived from an EMBL/GenBank/DDBJ whole genome shotgun (WGS) entry which is preliminary data.</text>
</comment>
<evidence type="ECO:0000313" key="2">
    <source>
        <dbReference type="EMBL" id="GET31205.1"/>
    </source>
</evidence>
<dbReference type="RefSeq" id="WP_025864807.1">
    <property type="nucleotide sequence ID" value="NZ_BLAX01000001.1"/>
</dbReference>
<protein>
    <submittedName>
        <fullName evidence="2">Uncharacterized protein</fullName>
    </submittedName>
</protein>
<feature type="transmembrane region" description="Helical" evidence="1">
    <location>
        <begin position="72"/>
        <end position="93"/>
    </location>
</feature>
<accession>A0A5M4ATD7</accession>
<feature type="transmembrane region" description="Helical" evidence="1">
    <location>
        <begin position="99"/>
        <end position="124"/>
    </location>
</feature>
<feature type="transmembrane region" description="Helical" evidence="1">
    <location>
        <begin position="41"/>
        <end position="60"/>
    </location>
</feature>
<organism evidence="2 3">
    <name type="scientific">Prolixibacter bellariivorans</name>
    <dbReference type="NCBI Taxonomy" id="314319"/>
    <lineage>
        <taxon>Bacteria</taxon>
        <taxon>Pseudomonadati</taxon>
        <taxon>Bacteroidota</taxon>
        <taxon>Bacteroidia</taxon>
        <taxon>Marinilabiliales</taxon>
        <taxon>Prolixibacteraceae</taxon>
        <taxon>Prolixibacter</taxon>
    </lineage>
</organism>
<keyword evidence="1" id="KW-1133">Transmembrane helix</keyword>
<keyword evidence="1" id="KW-0812">Transmembrane</keyword>
<dbReference type="AlphaFoldDB" id="A0A5M4ATD7"/>
<dbReference type="EMBL" id="BLAX01000001">
    <property type="protein sequence ID" value="GET31205.1"/>
    <property type="molecule type" value="Genomic_DNA"/>
</dbReference>
<feature type="transmembrane region" description="Helical" evidence="1">
    <location>
        <begin position="7"/>
        <end position="29"/>
    </location>
</feature>
<gene>
    <name evidence="2" type="ORF">PbJCM13498_00680</name>
</gene>
<sequence length="143" mass="16145">MRMRAFLIVDAVIDGLLGIALLLFSPEVWEFTGIPGAYSRFYPNLLGAVLLGIAISLIMEARRKEKEAAPGLGFRGALVINLSAGTILSLWLIFGHLAIPLRGIIVLGSLSFILLVFSFIKWYIYYKRRHRDRFPNYHNTVHN</sequence>
<keyword evidence="1" id="KW-0472">Membrane</keyword>
<evidence type="ECO:0000313" key="3">
    <source>
        <dbReference type="Proteomes" id="UP000391834"/>
    </source>
</evidence>
<name>A0A5M4ATD7_9BACT</name>
<dbReference type="Proteomes" id="UP000391834">
    <property type="component" value="Unassembled WGS sequence"/>
</dbReference>
<dbReference type="OrthoDB" id="9895194at2"/>
<evidence type="ECO:0000256" key="1">
    <source>
        <dbReference type="SAM" id="Phobius"/>
    </source>
</evidence>